<evidence type="ECO:0000313" key="1">
    <source>
        <dbReference type="EMBL" id="TWP53217.1"/>
    </source>
</evidence>
<organism evidence="1 2">
    <name type="scientific">Lentzea tibetensis</name>
    <dbReference type="NCBI Taxonomy" id="2591470"/>
    <lineage>
        <taxon>Bacteria</taxon>
        <taxon>Bacillati</taxon>
        <taxon>Actinomycetota</taxon>
        <taxon>Actinomycetes</taxon>
        <taxon>Pseudonocardiales</taxon>
        <taxon>Pseudonocardiaceae</taxon>
        <taxon>Lentzea</taxon>
    </lineage>
</organism>
<reference evidence="1 2" key="1">
    <citation type="submission" date="2019-07" db="EMBL/GenBank/DDBJ databases">
        <title>Lentzea xizangensis sp. nov., isolated from Qinghai-Tibetan Plateau Soils.</title>
        <authorList>
            <person name="Huang J."/>
        </authorList>
    </citation>
    <scope>NUCLEOTIDE SEQUENCE [LARGE SCALE GENOMIC DNA]</scope>
    <source>
        <strain evidence="1 2">FXJ1.1311</strain>
    </source>
</reference>
<proteinExistence type="predicted"/>
<accession>A0A563EZQ7</accession>
<gene>
    <name evidence="1" type="ORF">FKR81_04395</name>
</gene>
<dbReference type="AlphaFoldDB" id="A0A563EZQ7"/>
<dbReference type="Proteomes" id="UP000316639">
    <property type="component" value="Unassembled WGS sequence"/>
</dbReference>
<protein>
    <submittedName>
        <fullName evidence="1">Uncharacterized protein</fullName>
    </submittedName>
</protein>
<name>A0A563EZQ7_9PSEU</name>
<dbReference type="EMBL" id="VOBR01000003">
    <property type="protein sequence ID" value="TWP53217.1"/>
    <property type="molecule type" value="Genomic_DNA"/>
</dbReference>
<dbReference type="RefSeq" id="WP_146349628.1">
    <property type="nucleotide sequence ID" value="NZ_VOBR01000003.1"/>
</dbReference>
<comment type="caution">
    <text evidence="1">The sequence shown here is derived from an EMBL/GenBank/DDBJ whole genome shotgun (WGS) entry which is preliminary data.</text>
</comment>
<evidence type="ECO:0000313" key="2">
    <source>
        <dbReference type="Proteomes" id="UP000316639"/>
    </source>
</evidence>
<keyword evidence="2" id="KW-1185">Reference proteome</keyword>
<dbReference type="OrthoDB" id="3696323at2"/>
<sequence length="62" mass="7001">MAVRFAVETVTADVDMAMSQLREALEQMTFARHRFSGQHKKVTKAMAALLVAMEDVKPYLDD</sequence>